<proteinExistence type="predicted"/>
<accession>D3S1Y5</accession>
<evidence type="ECO:0000313" key="2">
    <source>
        <dbReference type="Proteomes" id="UP000002613"/>
    </source>
</evidence>
<name>D3S1Y5_FERPA</name>
<dbReference type="eggNOG" id="arCOG04024">
    <property type="taxonomic scope" value="Archaea"/>
</dbReference>
<dbReference type="GeneID" id="8777756"/>
<dbReference type="AlphaFoldDB" id="D3S1Y5"/>
<evidence type="ECO:0000313" key="1">
    <source>
        <dbReference type="EMBL" id="ADC64442.1"/>
    </source>
</evidence>
<gene>
    <name evidence="1" type="ordered locus">Ferp_0260</name>
</gene>
<dbReference type="Pfam" id="PF14076">
    <property type="entry name" value="DUF4258"/>
    <property type="match status" value="1"/>
</dbReference>
<dbReference type="RefSeq" id="WP_012964789.1">
    <property type="nucleotide sequence ID" value="NC_013849.1"/>
</dbReference>
<reference evidence="2" key="1">
    <citation type="submission" date="2010-02" db="EMBL/GenBank/DDBJ databases">
        <title>Complete sequence of Ferroglobus placidus DSM 10642.</title>
        <authorList>
            <consortium name="US DOE Joint Genome Institute"/>
            <person name="Lucas S."/>
            <person name="Copeland A."/>
            <person name="Lapidus A."/>
            <person name="Cheng J.-F."/>
            <person name="Bruce D."/>
            <person name="Goodwin L."/>
            <person name="Pitluck S."/>
            <person name="Saunders E."/>
            <person name="Brettin T."/>
            <person name="Detter J.C."/>
            <person name="Han C."/>
            <person name="Tapia R."/>
            <person name="Larimer F."/>
            <person name="Land M."/>
            <person name="Hauser L."/>
            <person name="Kyrpides N."/>
            <person name="Ivanova N."/>
            <person name="Holmes D."/>
            <person name="Lovley D."/>
            <person name="Kyrpides N."/>
            <person name="Anderson I.J."/>
            <person name="Woyke T."/>
        </authorList>
    </citation>
    <scope>NUCLEOTIDE SEQUENCE [LARGE SCALE GENOMIC DNA]</scope>
    <source>
        <strain evidence="2">DSM 10642 / AEDII12DO</strain>
    </source>
</reference>
<dbReference type="STRING" id="589924.Ferp_0260"/>
<evidence type="ECO:0008006" key="3">
    <source>
        <dbReference type="Google" id="ProtNLM"/>
    </source>
</evidence>
<protein>
    <recommendedName>
        <fullName evidence="3">DUF4258 domain-containing protein</fullName>
    </recommendedName>
</protein>
<reference evidence="1 2" key="2">
    <citation type="journal article" date="2011" name="Stand. Genomic Sci.">
        <title>Complete genome sequence of Ferroglobus placidus AEDII12DO.</title>
        <authorList>
            <person name="Anderson I."/>
            <person name="Risso C."/>
            <person name="Holmes D."/>
            <person name="Lucas S."/>
            <person name="Copeland A."/>
            <person name="Lapidus A."/>
            <person name="Cheng J.F."/>
            <person name="Bruce D."/>
            <person name="Goodwin L."/>
            <person name="Pitluck S."/>
            <person name="Saunders E."/>
            <person name="Brettin T."/>
            <person name="Detter J.C."/>
            <person name="Han C."/>
            <person name="Tapia R."/>
            <person name="Larimer F."/>
            <person name="Land M."/>
            <person name="Hauser L."/>
            <person name="Woyke T."/>
            <person name="Lovley D."/>
            <person name="Kyrpides N."/>
            <person name="Ivanova N."/>
        </authorList>
    </citation>
    <scope>NUCLEOTIDE SEQUENCE [LARGE SCALE GENOMIC DNA]</scope>
    <source>
        <strain evidence="2">DSM 10642 / AEDII12DO</strain>
    </source>
</reference>
<sequence>MKFTNHIRERMLEYNISEQEVLEAIKEPDSLYLDVLTGRFVAVKKTGSKAIVAVFEKNDETTLITVFPTSKINKVVESRIRSGRWIEI</sequence>
<keyword evidence="2" id="KW-1185">Reference proteome</keyword>
<dbReference type="HOGENOM" id="CLU_188108_0_0_2"/>
<dbReference type="InterPro" id="IPR025354">
    <property type="entry name" value="DUF4258"/>
</dbReference>
<organism evidence="1 2">
    <name type="scientific">Ferroglobus placidus (strain DSM 10642 / AEDII12DO)</name>
    <dbReference type="NCBI Taxonomy" id="589924"/>
    <lineage>
        <taxon>Archaea</taxon>
        <taxon>Methanobacteriati</taxon>
        <taxon>Methanobacteriota</taxon>
        <taxon>Archaeoglobi</taxon>
        <taxon>Archaeoglobales</taxon>
        <taxon>Archaeoglobaceae</taxon>
        <taxon>Ferroglobus</taxon>
    </lineage>
</organism>
<dbReference type="EMBL" id="CP001899">
    <property type="protein sequence ID" value="ADC64442.1"/>
    <property type="molecule type" value="Genomic_DNA"/>
</dbReference>
<dbReference type="PaxDb" id="589924-Ferp_0260"/>
<dbReference type="Proteomes" id="UP000002613">
    <property type="component" value="Chromosome"/>
</dbReference>
<dbReference type="KEGG" id="fpl:Ferp_0260"/>